<organism evidence="3 4">
    <name type="scientific">Hirsutella rhossiliensis</name>
    <dbReference type="NCBI Taxonomy" id="111463"/>
    <lineage>
        <taxon>Eukaryota</taxon>
        <taxon>Fungi</taxon>
        <taxon>Dikarya</taxon>
        <taxon>Ascomycota</taxon>
        <taxon>Pezizomycotina</taxon>
        <taxon>Sordariomycetes</taxon>
        <taxon>Hypocreomycetidae</taxon>
        <taxon>Hypocreales</taxon>
        <taxon>Ophiocordycipitaceae</taxon>
        <taxon>Hirsutella</taxon>
    </lineage>
</organism>
<evidence type="ECO:0000256" key="1">
    <source>
        <dbReference type="ARBA" id="ARBA00029454"/>
    </source>
</evidence>
<dbReference type="Proteomes" id="UP000824596">
    <property type="component" value="Unassembled WGS sequence"/>
</dbReference>
<proteinExistence type="inferred from homology"/>
<dbReference type="Pfam" id="PF00550">
    <property type="entry name" value="PP-binding"/>
    <property type="match status" value="1"/>
</dbReference>
<dbReference type="InterPro" id="IPR009081">
    <property type="entry name" value="PP-bd_ACP"/>
</dbReference>
<dbReference type="OrthoDB" id="416786at2759"/>
<sequence>MEAGKRADGSLVVTASSRRAMKKVGHLLDLAAQCLKDVLASPERLAVTFLESLADLPLSQQLTARDQLQATFQKEAIDNFFTHPITILCGVTGSAVTDITPQTSIYSIGRDSIMAIQVASVCRKEGIPLTTADIIRNTEVGRLCEVALAQSGNASEPSTSHLQGALPLVEAAEVDKALSRLGEDRGMMEEILPVPLGKSTFLACGSGQARPSTN</sequence>
<dbReference type="PANTHER" id="PTHR45398">
    <property type="match status" value="1"/>
</dbReference>
<accession>A0A9P8SJB1</accession>
<dbReference type="EMBL" id="JAIZPD010000005">
    <property type="protein sequence ID" value="KAH0962871.1"/>
    <property type="molecule type" value="Genomic_DNA"/>
</dbReference>
<name>A0A9P8SJB1_9HYPO</name>
<feature type="domain" description="Carrier" evidence="2">
    <location>
        <begin position="86"/>
        <end position="145"/>
    </location>
</feature>
<gene>
    <name evidence="3" type="ORF">HRG_05381</name>
</gene>
<evidence type="ECO:0000313" key="4">
    <source>
        <dbReference type="Proteomes" id="UP000824596"/>
    </source>
</evidence>
<comment type="similarity">
    <text evidence="1">Belongs to the NRP synthetase family.</text>
</comment>
<dbReference type="Gene3D" id="1.10.1200.10">
    <property type="entry name" value="ACP-like"/>
    <property type="match status" value="1"/>
</dbReference>
<dbReference type="GeneID" id="68354510"/>
<reference evidence="3" key="1">
    <citation type="submission" date="2021-09" db="EMBL/GenBank/DDBJ databases">
        <title>A high-quality genome of the endoparasitic fungus Hirsutella rhossiliensis with a comparison of Hirsutella genomes reveals transposable elements contributing to genome size variation.</title>
        <authorList>
            <person name="Lin R."/>
            <person name="Jiao Y."/>
            <person name="Sun X."/>
            <person name="Ling J."/>
            <person name="Xie B."/>
            <person name="Cheng X."/>
        </authorList>
    </citation>
    <scope>NUCLEOTIDE SEQUENCE</scope>
    <source>
        <strain evidence="3">HR02</strain>
    </source>
</reference>
<dbReference type="PANTHER" id="PTHR45398:SF1">
    <property type="entry name" value="ENZYME, PUTATIVE (JCVI)-RELATED"/>
    <property type="match status" value="1"/>
</dbReference>
<dbReference type="InterPro" id="IPR036736">
    <property type="entry name" value="ACP-like_sf"/>
</dbReference>
<comment type="caution">
    <text evidence="3">The sequence shown here is derived from an EMBL/GenBank/DDBJ whole genome shotgun (WGS) entry which is preliminary data.</text>
</comment>
<dbReference type="AlphaFoldDB" id="A0A9P8SJB1"/>
<protein>
    <submittedName>
        <fullName evidence="3">Phosphopantetheine attachment site domain-containing protein</fullName>
    </submittedName>
</protein>
<dbReference type="SUPFAM" id="SSF47336">
    <property type="entry name" value="ACP-like"/>
    <property type="match status" value="1"/>
</dbReference>
<dbReference type="RefSeq" id="XP_044720384.1">
    <property type="nucleotide sequence ID" value="XM_044863852.1"/>
</dbReference>
<keyword evidence="4" id="KW-1185">Reference proteome</keyword>
<evidence type="ECO:0000259" key="2">
    <source>
        <dbReference type="Pfam" id="PF00550"/>
    </source>
</evidence>
<evidence type="ECO:0000313" key="3">
    <source>
        <dbReference type="EMBL" id="KAH0962871.1"/>
    </source>
</evidence>